<evidence type="ECO:0000256" key="3">
    <source>
        <dbReference type="ARBA" id="ARBA00007164"/>
    </source>
</evidence>
<keyword evidence="15" id="KW-0472">Membrane</keyword>
<feature type="domain" description="Peptidase S11 D-Ala-D-Ala carboxypeptidase A C-terminal" evidence="17">
    <location>
        <begin position="353"/>
        <end position="457"/>
    </location>
</feature>
<reference evidence="18 19" key="1">
    <citation type="journal article" date="2021" name="Sci. Rep.">
        <title>The distribution of antibiotic resistance genes in chicken gut microbiota commensals.</title>
        <authorList>
            <person name="Juricova H."/>
            <person name="Matiasovicova J."/>
            <person name="Kubasova T."/>
            <person name="Cejkova D."/>
            <person name="Rychlik I."/>
        </authorList>
    </citation>
    <scope>NUCLEOTIDE SEQUENCE [LARGE SCALE GENOMIC DNA]</scope>
    <source>
        <strain evidence="18 19">An431b</strain>
    </source>
</reference>
<feature type="region of interest" description="Disordered" evidence="14">
    <location>
        <begin position="25"/>
        <end position="72"/>
    </location>
</feature>
<dbReference type="SUPFAM" id="SSF69189">
    <property type="entry name" value="Penicillin-binding protein associated domain"/>
    <property type="match status" value="1"/>
</dbReference>
<gene>
    <name evidence="18" type="ORF">H9X83_07045</name>
</gene>
<organism evidence="18 19">
    <name type="scientific">Anaerotignum lactatifermentans</name>
    <dbReference type="NCBI Taxonomy" id="160404"/>
    <lineage>
        <taxon>Bacteria</taxon>
        <taxon>Bacillati</taxon>
        <taxon>Bacillota</taxon>
        <taxon>Clostridia</taxon>
        <taxon>Lachnospirales</taxon>
        <taxon>Anaerotignaceae</taxon>
        <taxon>Anaerotignum</taxon>
    </lineage>
</organism>
<accession>A0ABS2GB34</accession>
<evidence type="ECO:0000256" key="5">
    <source>
        <dbReference type="ARBA" id="ARBA00022645"/>
    </source>
</evidence>
<keyword evidence="7 16" id="KW-0732">Signal</keyword>
<evidence type="ECO:0000259" key="17">
    <source>
        <dbReference type="SMART" id="SM00936"/>
    </source>
</evidence>
<evidence type="ECO:0000313" key="19">
    <source>
        <dbReference type="Proteomes" id="UP000729290"/>
    </source>
</evidence>
<dbReference type="InterPro" id="IPR012907">
    <property type="entry name" value="Peptidase_S11_C"/>
</dbReference>
<sequence length="526" mass="57639">MKLGKRWMAFLLAALLCIGAAGCGGKEEEGADTNQTTETENTDLEAQSPSDSEENEKPADADTQTAPASATAYQEAWIQADGSPELTAASGILVERNSGTILFEKDAKAKMYPASMTKIITALVVMDYFQPDELITVGTEINEVSLDSSKAGHVLGETLTVENAIRGLIIPSGNDSANVLAAAVAKRVENDENLNFARCETIFADLMNQKAEELGAVNSHFTNAHGYHDENHYSCAYDMALFANAFMNNETLAEIAAEKGFSGDGANNMFENDPSVTTQEYAWRSHNLLITDNEYQYAYATGIKTGFTDEAGDCLTASAEKDDTSLICVLFQSEDPARWTDATNLFEYGFNNYTKVDLAAQGEAVAEMPLTKQNKLQGDTIPLVFQSTKSVYLPAGTEDQITSEVRINDEYRAEDKDGTVQVKAPVAKGAEVGTILYSVDGKQIGTETLYAGTDVEKGGILNNIHYFLKTLFSHIFSLKGLITIVILIVVIVVIYFILNRLRYGRRRRSGGYTFKNSGRRRRRRFK</sequence>
<evidence type="ECO:0000313" key="18">
    <source>
        <dbReference type="EMBL" id="MBM6877915.1"/>
    </source>
</evidence>
<evidence type="ECO:0000256" key="12">
    <source>
        <dbReference type="ARBA" id="ARBA00034000"/>
    </source>
</evidence>
<keyword evidence="15" id="KW-1133">Transmembrane helix</keyword>
<evidence type="ECO:0000256" key="14">
    <source>
        <dbReference type="SAM" id="MobiDB-lite"/>
    </source>
</evidence>
<evidence type="ECO:0000256" key="2">
    <source>
        <dbReference type="ARBA" id="ARBA00004752"/>
    </source>
</evidence>
<dbReference type="SUPFAM" id="SSF56601">
    <property type="entry name" value="beta-lactamase/transpeptidase-like"/>
    <property type="match status" value="1"/>
</dbReference>
<feature type="chain" id="PRO_5045598669" description="serine-type D-Ala-D-Ala carboxypeptidase" evidence="16">
    <location>
        <begin position="24"/>
        <end position="526"/>
    </location>
</feature>
<keyword evidence="11" id="KW-0961">Cell wall biogenesis/degradation</keyword>
<dbReference type="InterPro" id="IPR001967">
    <property type="entry name" value="Peptidase_S11_N"/>
</dbReference>
<dbReference type="InterPro" id="IPR037167">
    <property type="entry name" value="Peptidase_S11_C_sf"/>
</dbReference>
<dbReference type="EMBL" id="JACSNV010000008">
    <property type="protein sequence ID" value="MBM6877915.1"/>
    <property type="molecule type" value="Genomic_DNA"/>
</dbReference>
<dbReference type="Gene3D" id="3.40.710.10">
    <property type="entry name" value="DD-peptidase/beta-lactamase superfamily"/>
    <property type="match status" value="1"/>
</dbReference>
<dbReference type="InterPro" id="IPR012338">
    <property type="entry name" value="Beta-lactam/transpept-like"/>
</dbReference>
<evidence type="ECO:0000256" key="10">
    <source>
        <dbReference type="ARBA" id="ARBA00022984"/>
    </source>
</evidence>
<keyword evidence="9" id="KW-0133">Cell shape</keyword>
<dbReference type="PANTHER" id="PTHR21581">
    <property type="entry name" value="D-ALANYL-D-ALANINE CARBOXYPEPTIDASE"/>
    <property type="match status" value="1"/>
</dbReference>
<evidence type="ECO:0000256" key="6">
    <source>
        <dbReference type="ARBA" id="ARBA00022670"/>
    </source>
</evidence>
<evidence type="ECO:0000256" key="1">
    <source>
        <dbReference type="ARBA" id="ARBA00003217"/>
    </source>
</evidence>
<dbReference type="RefSeq" id="WP_205132748.1">
    <property type="nucleotide sequence ID" value="NZ_JACSNT010000002.1"/>
</dbReference>
<keyword evidence="15" id="KW-0812">Transmembrane</keyword>
<dbReference type="GO" id="GO:0004180">
    <property type="term" value="F:carboxypeptidase activity"/>
    <property type="evidence" value="ECO:0007669"/>
    <property type="project" value="UniProtKB-KW"/>
</dbReference>
<protein>
    <recommendedName>
        <fullName evidence="4">serine-type D-Ala-D-Ala carboxypeptidase</fullName>
        <ecNumber evidence="4">3.4.16.4</ecNumber>
    </recommendedName>
</protein>
<dbReference type="InterPro" id="IPR018044">
    <property type="entry name" value="Peptidase_S11"/>
</dbReference>
<feature type="signal peptide" evidence="16">
    <location>
        <begin position="1"/>
        <end position="23"/>
    </location>
</feature>
<comment type="similarity">
    <text evidence="3 13">Belongs to the peptidase S11 family.</text>
</comment>
<evidence type="ECO:0000256" key="11">
    <source>
        <dbReference type="ARBA" id="ARBA00023316"/>
    </source>
</evidence>
<dbReference type="Proteomes" id="UP000729290">
    <property type="component" value="Unassembled WGS sequence"/>
</dbReference>
<dbReference type="SMART" id="SM00936">
    <property type="entry name" value="PBP5_C"/>
    <property type="match status" value="1"/>
</dbReference>
<name>A0ABS2GB34_9FIRM</name>
<dbReference type="InterPro" id="IPR015956">
    <property type="entry name" value="Peniciliin-bd_prot_C_sf"/>
</dbReference>
<comment type="catalytic activity">
    <reaction evidence="12">
        <text>Preferential cleavage: (Ac)2-L-Lys-D-Ala-|-D-Ala. Also transpeptidation of peptidyl-alanyl moieties that are N-acyl substituents of D-alanine.</text>
        <dbReference type="EC" id="3.4.16.4"/>
    </reaction>
</comment>
<dbReference type="EC" id="3.4.16.4" evidence="4"/>
<evidence type="ECO:0000256" key="8">
    <source>
        <dbReference type="ARBA" id="ARBA00022801"/>
    </source>
</evidence>
<proteinExistence type="inferred from homology"/>
<dbReference type="PANTHER" id="PTHR21581:SF33">
    <property type="entry name" value="D-ALANYL-D-ALANINE CARBOXYPEPTIDASE DACB"/>
    <property type="match status" value="1"/>
</dbReference>
<dbReference type="Pfam" id="PF00768">
    <property type="entry name" value="Peptidase_S11"/>
    <property type="match status" value="1"/>
</dbReference>
<evidence type="ECO:0000256" key="7">
    <source>
        <dbReference type="ARBA" id="ARBA00022729"/>
    </source>
</evidence>
<comment type="pathway">
    <text evidence="2">Cell wall biogenesis; peptidoglycan biosynthesis.</text>
</comment>
<evidence type="ECO:0000256" key="4">
    <source>
        <dbReference type="ARBA" id="ARBA00012448"/>
    </source>
</evidence>
<evidence type="ECO:0000256" key="15">
    <source>
        <dbReference type="SAM" id="Phobius"/>
    </source>
</evidence>
<evidence type="ECO:0000256" key="13">
    <source>
        <dbReference type="RuleBase" id="RU004016"/>
    </source>
</evidence>
<dbReference type="PROSITE" id="PS51257">
    <property type="entry name" value="PROKAR_LIPOPROTEIN"/>
    <property type="match status" value="1"/>
</dbReference>
<dbReference type="PRINTS" id="PR00725">
    <property type="entry name" value="DADACBPTASE1"/>
</dbReference>
<keyword evidence="19" id="KW-1185">Reference proteome</keyword>
<keyword evidence="8" id="KW-0378">Hydrolase</keyword>
<dbReference type="Pfam" id="PF07943">
    <property type="entry name" value="PBP5_C"/>
    <property type="match status" value="1"/>
</dbReference>
<keyword evidence="6" id="KW-0645">Protease</keyword>
<dbReference type="Gene3D" id="2.60.410.10">
    <property type="entry name" value="D-Ala-D-Ala carboxypeptidase, C-terminal domain"/>
    <property type="match status" value="1"/>
</dbReference>
<keyword evidence="5 18" id="KW-0121">Carboxypeptidase</keyword>
<evidence type="ECO:0000256" key="16">
    <source>
        <dbReference type="SAM" id="SignalP"/>
    </source>
</evidence>
<comment type="function">
    <text evidence="1">Removes C-terminal D-alanyl residues from sugar-peptide cell wall precursors.</text>
</comment>
<evidence type="ECO:0000256" key="9">
    <source>
        <dbReference type="ARBA" id="ARBA00022960"/>
    </source>
</evidence>
<feature type="transmembrane region" description="Helical" evidence="15">
    <location>
        <begin position="476"/>
        <end position="498"/>
    </location>
</feature>
<keyword evidence="10" id="KW-0573">Peptidoglycan synthesis</keyword>
<feature type="compositionally biased region" description="Polar residues" evidence="14">
    <location>
        <begin position="62"/>
        <end position="72"/>
    </location>
</feature>
<comment type="caution">
    <text evidence="18">The sequence shown here is derived from an EMBL/GenBank/DDBJ whole genome shotgun (WGS) entry which is preliminary data.</text>
</comment>